<accession>A0A8I0DQG1</accession>
<dbReference type="GO" id="GO:0008641">
    <property type="term" value="F:ubiquitin-like modifier activating enzyme activity"/>
    <property type="evidence" value="ECO:0007669"/>
    <property type="project" value="InterPro"/>
</dbReference>
<dbReference type="EMBL" id="JACOOT010000003">
    <property type="protein sequence ID" value="MBC5649763.1"/>
    <property type="molecule type" value="Genomic_DNA"/>
</dbReference>
<evidence type="ECO:0000313" key="2">
    <source>
        <dbReference type="EMBL" id="MBC5649763.1"/>
    </source>
</evidence>
<dbReference type="CDD" id="cd00755">
    <property type="entry name" value="YgdL_like"/>
    <property type="match status" value="1"/>
</dbReference>
<comment type="caution">
    <text evidence="2">The sequence shown here is derived from an EMBL/GenBank/DDBJ whole genome shotgun (WGS) entry which is preliminary data.</text>
</comment>
<protein>
    <submittedName>
        <fullName evidence="2">tRNA threonylcarbamoyladenosine dehydratase</fullName>
    </submittedName>
</protein>
<dbReference type="FunFam" id="3.40.50.720:FF:000141">
    <property type="entry name" value="tRNA threonylcarbamoyladenosine dehydratase"/>
    <property type="match status" value="1"/>
</dbReference>
<evidence type="ECO:0000259" key="1">
    <source>
        <dbReference type="Pfam" id="PF00899"/>
    </source>
</evidence>
<evidence type="ECO:0000313" key="3">
    <source>
        <dbReference type="Proteomes" id="UP000652847"/>
    </source>
</evidence>
<dbReference type="AlphaFoldDB" id="A0A8I0DQG1"/>
<dbReference type="SUPFAM" id="SSF69572">
    <property type="entry name" value="Activating enzymes of the ubiquitin-like proteins"/>
    <property type="match status" value="1"/>
</dbReference>
<organism evidence="2 3">
    <name type="scientific">Blautia segnis</name>
    <dbReference type="NCBI Taxonomy" id="2763030"/>
    <lineage>
        <taxon>Bacteria</taxon>
        <taxon>Bacillati</taxon>
        <taxon>Bacillota</taxon>
        <taxon>Clostridia</taxon>
        <taxon>Lachnospirales</taxon>
        <taxon>Lachnospiraceae</taxon>
        <taxon>Blautia</taxon>
    </lineage>
</organism>
<feature type="domain" description="THIF-type NAD/FAD binding fold" evidence="1">
    <location>
        <begin position="10"/>
        <end position="249"/>
    </location>
</feature>
<dbReference type="GO" id="GO:0061503">
    <property type="term" value="F:tRNA threonylcarbamoyladenosine dehydratase"/>
    <property type="evidence" value="ECO:0007669"/>
    <property type="project" value="TreeGrafter"/>
</dbReference>
<dbReference type="Proteomes" id="UP000652847">
    <property type="component" value="Unassembled WGS sequence"/>
</dbReference>
<dbReference type="GO" id="GO:0061504">
    <property type="term" value="P:cyclic threonylcarbamoyladenosine biosynthetic process"/>
    <property type="evidence" value="ECO:0007669"/>
    <property type="project" value="TreeGrafter"/>
</dbReference>
<dbReference type="InterPro" id="IPR045886">
    <property type="entry name" value="ThiF/MoeB/HesA"/>
</dbReference>
<dbReference type="InterPro" id="IPR000594">
    <property type="entry name" value="ThiF_NAD_FAD-bd"/>
</dbReference>
<name>A0A8I0DQG1_9FIRM</name>
<sequence>MLNQFSRTQLLLGEDGMKKLANARVAVFGIGGVGGYVCEALVRSGVGAFDLIDDDKVCLTNLNRQIIATRKTVGKYKTAVMKERMLEINPDVNVQTHNCFFLPENADDFPFEDYDYIVDAVDTVTAKIALVMKAKEKGVPIISSMGAGNKLDASQFKVADIYKTKVCPLAKVMRRELKKRGVRKLKVVYSEEVPTRPIEDMSISCRTHCICPPGAKHKCTERRDIPGSVAFVPSVAGLIIAGEVVKDLCAASPK</sequence>
<reference evidence="2 3" key="1">
    <citation type="submission" date="2020-08" db="EMBL/GenBank/DDBJ databases">
        <title>Genome public.</title>
        <authorList>
            <person name="Liu C."/>
            <person name="Sun Q."/>
        </authorList>
    </citation>
    <scope>NUCLEOTIDE SEQUENCE [LARGE SCALE GENOMIC DNA]</scope>
    <source>
        <strain evidence="2 3">BX17</strain>
    </source>
</reference>
<gene>
    <name evidence="2" type="ORF">H8S54_01160</name>
</gene>
<proteinExistence type="predicted"/>
<dbReference type="Gene3D" id="3.40.50.720">
    <property type="entry name" value="NAD(P)-binding Rossmann-like Domain"/>
    <property type="match status" value="1"/>
</dbReference>
<dbReference type="Pfam" id="PF00899">
    <property type="entry name" value="ThiF"/>
    <property type="match status" value="1"/>
</dbReference>
<dbReference type="InterPro" id="IPR035985">
    <property type="entry name" value="Ubiquitin-activating_enz"/>
</dbReference>
<dbReference type="RefSeq" id="WP_186900717.1">
    <property type="nucleotide sequence ID" value="NZ_JACOOT010000003.1"/>
</dbReference>
<dbReference type="PANTHER" id="PTHR43267">
    <property type="entry name" value="TRNA THREONYLCARBAMOYLADENOSINE DEHYDRATASE"/>
    <property type="match status" value="1"/>
</dbReference>
<dbReference type="PANTHER" id="PTHR43267:SF1">
    <property type="entry name" value="TRNA THREONYLCARBAMOYLADENOSINE DEHYDRATASE"/>
    <property type="match status" value="1"/>
</dbReference>
<keyword evidence="3" id="KW-1185">Reference proteome</keyword>